<dbReference type="NCBIfam" id="TIGR00755">
    <property type="entry name" value="ksgA"/>
    <property type="match status" value="1"/>
</dbReference>
<dbReference type="PANTHER" id="PTHR11727">
    <property type="entry name" value="DIMETHYLADENOSINE TRANSFERASE"/>
    <property type="match status" value="1"/>
</dbReference>
<evidence type="ECO:0000256" key="2">
    <source>
        <dbReference type="ARBA" id="ARBA00022552"/>
    </source>
</evidence>
<dbReference type="AlphaFoldDB" id="A0A160DUB5"/>
<dbReference type="InterPro" id="IPR023165">
    <property type="entry name" value="rRNA_Ade_diMease-like_C"/>
</dbReference>
<evidence type="ECO:0000256" key="4">
    <source>
        <dbReference type="ARBA" id="ARBA00022679"/>
    </source>
</evidence>
<feature type="binding site" evidence="7 8">
    <location>
        <position position="24"/>
    </location>
    <ligand>
        <name>S-adenosyl-L-methionine</name>
        <dbReference type="ChEBI" id="CHEBI:59789"/>
    </ligand>
</feature>
<keyword evidence="3 7" id="KW-0489">Methyltransferase</keyword>
<evidence type="ECO:0000256" key="8">
    <source>
        <dbReference type="PROSITE-ProRule" id="PRU01026"/>
    </source>
</evidence>
<keyword evidence="5 7" id="KW-0949">S-adenosyl-L-methionine</keyword>
<dbReference type="InterPro" id="IPR029063">
    <property type="entry name" value="SAM-dependent_MTases_sf"/>
</dbReference>
<evidence type="ECO:0000259" key="9">
    <source>
        <dbReference type="SMART" id="SM00650"/>
    </source>
</evidence>
<evidence type="ECO:0000256" key="5">
    <source>
        <dbReference type="ARBA" id="ARBA00022691"/>
    </source>
</evidence>
<dbReference type="InterPro" id="IPR001737">
    <property type="entry name" value="KsgA/Erm"/>
</dbReference>
<organism evidence="10 11">
    <name type="scientific">Dokdonella koreensis DS-123</name>
    <dbReference type="NCBI Taxonomy" id="1300342"/>
    <lineage>
        <taxon>Bacteria</taxon>
        <taxon>Pseudomonadati</taxon>
        <taxon>Pseudomonadota</taxon>
        <taxon>Gammaproteobacteria</taxon>
        <taxon>Lysobacterales</taxon>
        <taxon>Rhodanobacteraceae</taxon>
        <taxon>Dokdonella</taxon>
    </lineage>
</organism>
<dbReference type="GO" id="GO:0052908">
    <property type="term" value="F:16S rRNA (adenine(1518)-N(6)/adenine(1519)-N(6))-dimethyltransferase activity"/>
    <property type="evidence" value="ECO:0007669"/>
    <property type="project" value="UniProtKB-EC"/>
</dbReference>
<feature type="binding site" evidence="7 8">
    <location>
        <position position="72"/>
    </location>
    <ligand>
        <name>S-adenosyl-L-methionine</name>
        <dbReference type="ChEBI" id="CHEBI:59789"/>
    </ligand>
</feature>
<dbReference type="PROSITE" id="PS51689">
    <property type="entry name" value="SAM_RNA_A_N6_MT"/>
    <property type="match status" value="1"/>
</dbReference>
<dbReference type="Gene3D" id="1.10.8.100">
    <property type="entry name" value="Ribosomal RNA adenine dimethylase-like, domain 2"/>
    <property type="match status" value="1"/>
</dbReference>
<dbReference type="RefSeq" id="WP_223303933.1">
    <property type="nucleotide sequence ID" value="NZ_CP015249.1"/>
</dbReference>
<dbReference type="KEGG" id="dko:I596_1597"/>
<dbReference type="InterPro" id="IPR020598">
    <property type="entry name" value="rRNA_Ade_methylase_Trfase_N"/>
</dbReference>
<comment type="subcellular location">
    <subcellularLocation>
        <location evidence="7">Cytoplasm</location>
    </subcellularLocation>
</comment>
<dbReference type="FunFam" id="1.10.8.100:FF:000001">
    <property type="entry name" value="Ribosomal RNA small subunit methyltransferase A"/>
    <property type="match status" value="1"/>
</dbReference>
<comment type="function">
    <text evidence="7">Specifically dimethylates two adjacent adenosines (A1518 and A1519) in the loop of a conserved hairpin near the 3'-end of 16S rRNA in the 30S particle. May play a critical role in biogenesis of 30S subunits.</text>
</comment>
<dbReference type="SUPFAM" id="SSF53335">
    <property type="entry name" value="S-adenosyl-L-methionine-dependent methyltransferases"/>
    <property type="match status" value="1"/>
</dbReference>
<feature type="binding site" evidence="7 8">
    <location>
        <position position="97"/>
    </location>
    <ligand>
        <name>S-adenosyl-L-methionine</name>
        <dbReference type="ChEBI" id="CHEBI:59789"/>
    </ligand>
</feature>
<feature type="domain" description="Ribosomal RNA adenine methylase transferase N-terminal" evidence="9">
    <location>
        <begin position="31"/>
        <end position="202"/>
    </location>
</feature>
<dbReference type="GO" id="GO:0003723">
    <property type="term" value="F:RNA binding"/>
    <property type="evidence" value="ECO:0007669"/>
    <property type="project" value="UniProtKB-UniRule"/>
</dbReference>
<keyword evidence="6 7" id="KW-0694">RNA-binding</keyword>
<dbReference type="PATRIC" id="fig|1300342.3.peg.1557"/>
<comment type="catalytic activity">
    <reaction evidence="7">
        <text>adenosine(1518)/adenosine(1519) in 16S rRNA + 4 S-adenosyl-L-methionine = N(6)-dimethyladenosine(1518)/N(6)-dimethyladenosine(1519) in 16S rRNA + 4 S-adenosyl-L-homocysteine + 4 H(+)</text>
        <dbReference type="Rhea" id="RHEA:19609"/>
        <dbReference type="Rhea" id="RHEA-COMP:10232"/>
        <dbReference type="Rhea" id="RHEA-COMP:10233"/>
        <dbReference type="ChEBI" id="CHEBI:15378"/>
        <dbReference type="ChEBI" id="CHEBI:57856"/>
        <dbReference type="ChEBI" id="CHEBI:59789"/>
        <dbReference type="ChEBI" id="CHEBI:74411"/>
        <dbReference type="ChEBI" id="CHEBI:74493"/>
        <dbReference type="EC" id="2.1.1.182"/>
    </reaction>
</comment>
<dbReference type="InterPro" id="IPR011530">
    <property type="entry name" value="rRNA_adenine_dimethylase"/>
</dbReference>
<evidence type="ECO:0000256" key="3">
    <source>
        <dbReference type="ARBA" id="ARBA00022603"/>
    </source>
</evidence>
<evidence type="ECO:0000256" key="1">
    <source>
        <dbReference type="ARBA" id="ARBA00022490"/>
    </source>
</evidence>
<keyword evidence="2 7" id="KW-0698">rRNA processing</keyword>
<feature type="binding site" evidence="7 8">
    <location>
        <position position="26"/>
    </location>
    <ligand>
        <name>S-adenosyl-L-methionine</name>
        <dbReference type="ChEBI" id="CHEBI:59789"/>
    </ligand>
</feature>
<dbReference type="SMART" id="SM00650">
    <property type="entry name" value="rADc"/>
    <property type="match status" value="1"/>
</dbReference>
<feature type="binding site" evidence="7 8">
    <location>
        <position position="117"/>
    </location>
    <ligand>
        <name>S-adenosyl-L-methionine</name>
        <dbReference type="ChEBI" id="CHEBI:59789"/>
    </ligand>
</feature>
<dbReference type="PANTHER" id="PTHR11727:SF7">
    <property type="entry name" value="DIMETHYLADENOSINE TRANSFERASE-RELATED"/>
    <property type="match status" value="1"/>
</dbReference>
<dbReference type="PROSITE" id="PS01131">
    <property type="entry name" value="RRNA_A_DIMETH"/>
    <property type="match status" value="1"/>
</dbReference>
<dbReference type="EMBL" id="CP015249">
    <property type="protein sequence ID" value="ANB17621.1"/>
    <property type="molecule type" value="Genomic_DNA"/>
</dbReference>
<dbReference type="InterPro" id="IPR020596">
    <property type="entry name" value="rRNA_Ade_Mease_Trfase_CS"/>
</dbReference>
<accession>A0A160DUB5</accession>
<sequence length="269" mass="29171">MAKLSPMQTDFPRTHIPRKRFGQHFLHDAGIIRRIVQAIGPREDQAIVEIGPGEGALTLPVLREARHLTVIELDRDLAPRLAALAEGIGRIEVINADVLTVDLTGLAAGRPLRVIGNLPYNISTPILFHCLEHADAIADMHFMLQKEVVERMAAPPGSKTYGRLSVMLQLVCQVEPLLDVPPGAFRPPPKVDSQVVRVTPLPAPERPAPDLHTAIDRVVRAAFGQRRKTVANALGTLLPAARIEAAGIDPRSRAEQLPPGAYVALAGQL</sequence>
<evidence type="ECO:0000313" key="10">
    <source>
        <dbReference type="EMBL" id="ANB17621.1"/>
    </source>
</evidence>
<reference evidence="10 11" key="1">
    <citation type="submission" date="2016-04" db="EMBL/GenBank/DDBJ databases">
        <title>Complete genome sequence of Dokdonella koreensis DS-123T.</title>
        <authorList>
            <person name="Kim J.F."/>
            <person name="Lee H."/>
            <person name="Kwak M.-J."/>
        </authorList>
    </citation>
    <scope>NUCLEOTIDE SEQUENCE [LARGE SCALE GENOMIC DNA]</scope>
    <source>
        <strain evidence="10 11">DS-123</strain>
    </source>
</reference>
<dbReference type="Proteomes" id="UP000076830">
    <property type="component" value="Chromosome"/>
</dbReference>
<keyword evidence="1 7" id="KW-0963">Cytoplasm</keyword>
<protein>
    <recommendedName>
        <fullName evidence="7">Ribosomal RNA small subunit methyltransferase A</fullName>
        <ecNumber evidence="7">2.1.1.182</ecNumber>
    </recommendedName>
    <alternativeName>
        <fullName evidence="7">16S rRNA (adenine(1518)-N(6)/adenine(1519)-N(6))-dimethyltransferase</fullName>
    </alternativeName>
    <alternativeName>
        <fullName evidence="7">16S rRNA dimethyladenosine transferase</fullName>
    </alternativeName>
    <alternativeName>
        <fullName evidence="7">16S rRNA dimethylase</fullName>
    </alternativeName>
    <alternativeName>
        <fullName evidence="7">S-adenosylmethionine-6-N', N'-adenosyl(rRNA) dimethyltransferase</fullName>
    </alternativeName>
</protein>
<name>A0A160DUB5_9GAMM</name>
<dbReference type="Gene3D" id="3.40.50.150">
    <property type="entry name" value="Vaccinia Virus protein VP39"/>
    <property type="match status" value="1"/>
</dbReference>
<dbReference type="HAMAP" id="MF_00607">
    <property type="entry name" value="16SrRNA_methyltr_A"/>
    <property type="match status" value="1"/>
</dbReference>
<dbReference type="EC" id="2.1.1.182" evidence="7"/>
<gene>
    <name evidence="7" type="primary">rsmA</name>
    <name evidence="7" type="synonym">ksgA</name>
    <name evidence="10" type="ORF">I596_1597</name>
</gene>
<keyword evidence="11" id="KW-1185">Reference proteome</keyword>
<dbReference type="GO" id="GO:0005829">
    <property type="term" value="C:cytosol"/>
    <property type="evidence" value="ECO:0007669"/>
    <property type="project" value="TreeGrafter"/>
</dbReference>
<feature type="binding site" evidence="7 8">
    <location>
        <position position="51"/>
    </location>
    <ligand>
        <name>S-adenosyl-L-methionine</name>
        <dbReference type="ChEBI" id="CHEBI:59789"/>
    </ligand>
</feature>
<dbReference type="STRING" id="1300342.I596_1597"/>
<evidence type="ECO:0000256" key="7">
    <source>
        <dbReference type="HAMAP-Rule" id="MF_00607"/>
    </source>
</evidence>
<proteinExistence type="inferred from homology"/>
<evidence type="ECO:0000313" key="11">
    <source>
        <dbReference type="Proteomes" id="UP000076830"/>
    </source>
</evidence>
<evidence type="ECO:0000256" key="6">
    <source>
        <dbReference type="ARBA" id="ARBA00022884"/>
    </source>
</evidence>
<keyword evidence="4 7" id="KW-0808">Transferase</keyword>
<comment type="similarity">
    <text evidence="7">Belongs to the class I-like SAM-binding methyltransferase superfamily. rRNA adenine N(6)-methyltransferase family. RsmA subfamily.</text>
</comment>
<dbReference type="Pfam" id="PF00398">
    <property type="entry name" value="RrnaAD"/>
    <property type="match status" value="1"/>
</dbReference>